<evidence type="ECO:0000313" key="3">
    <source>
        <dbReference type="EMBL" id="SHL62379.1"/>
    </source>
</evidence>
<organism evidence="3 4">
    <name type="scientific">Roseibium suaedae</name>
    <dbReference type="NCBI Taxonomy" id="735517"/>
    <lineage>
        <taxon>Bacteria</taxon>
        <taxon>Pseudomonadati</taxon>
        <taxon>Pseudomonadota</taxon>
        <taxon>Alphaproteobacteria</taxon>
        <taxon>Hyphomicrobiales</taxon>
        <taxon>Stappiaceae</taxon>
        <taxon>Roseibium</taxon>
    </lineage>
</organism>
<protein>
    <submittedName>
        <fullName evidence="3">Peptidase propeptide and YPEB domain-containing protein</fullName>
    </submittedName>
</protein>
<keyword evidence="4" id="KW-1185">Reference proteome</keyword>
<dbReference type="Proteomes" id="UP000186002">
    <property type="component" value="Unassembled WGS sequence"/>
</dbReference>
<feature type="chain" id="PRO_5013110794" evidence="1">
    <location>
        <begin position="23"/>
        <end position="93"/>
    </location>
</feature>
<dbReference type="RefSeq" id="WP_073009721.1">
    <property type="nucleotide sequence ID" value="NZ_FRBW01000001.1"/>
</dbReference>
<sequence length="93" mass="10006">MKKLIAATALALSLAAAGTAFASGKDFKIDAPRDQWMTTDAIKAKFTAEGYDVRKVKEEDGVYEVYAIDAKGAKVEQLVHPVTGEILSSDKDD</sequence>
<accession>A0A1M7C689</accession>
<evidence type="ECO:0000256" key="1">
    <source>
        <dbReference type="SAM" id="SignalP"/>
    </source>
</evidence>
<dbReference type="InterPro" id="IPR025711">
    <property type="entry name" value="PepSY"/>
</dbReference>
<gene>
    <name evidence="3" type="ORF">SAMN05444272_1070</name>
</gene>
<dbReference type="OrthoDB" id="7365433at2"/>
<evidence type="ECO:0000313" key="4">
    <source>
        <dbReference type="Proteomes" id="UP000186002"/>
    </source>
</evidence>
<feature type="domain" description="PepSY" evidence="2">
    <location>
        <begin position="7"/>
        <end position="89"/>
    </location>
</feature>
<dbReference type="STRING" id="735517.SAMN05444272_1070"/>
<dbReference type="EMBL" id="FRBW01000001">
    <property type="protein sequence ID" value="SHL62379.1"/>
    <property type="molecule type" value="Genomic_DNA"/>
</dbReference>
<name>A0A1M7C689_9HYPH</name>
<evidence type="ECO:0000259" key="2">
    <source>
        <dbReference type="Pfam" id="PF13670"/>
    </source>
</evidence>
<proteinExistence type="predicted"/>
<feature type="signal peptide" evidence="1">
    <location>
        <begin position="1"/>
        <end position="22"/>
    </location>
</feature>
<reference evidence="3 4" key="1">
    <citation type="submission" date="2016-11" db="EMBL/GenBank/DDBJ databases">
        <authorList>
            <person name="Jaros S."/>
            <person name="Januszkiewicz K."/>
            <person name="Wedrychowicz H."/>
        </authorList>
    </citation>
    <scope>NUCLEOTIDE SEQUENCE [LARGE SCALE GENOMIC DNA]</scope>
    <source>
        <strain evidence="3 4">DSM 22153</strain>
    </source>
</reference>
<keyword evidence="1" id="KW-0732">Signal</keyword>
<dbReference type="AlphaFoldDB" id="A0A1M7C689"/>
<dbReference type="Pfam" id="PF13670">
    <property type="entry name" value="PepSY_2"/>
    <property type="match status" value="1"/>
</dbReference>